<dbReference type="Gene3D" id="3.40.50.300">
    <property type="entry name" value="P-loop containing nucleotide triphosphate hydrolases"/>
    <property type="match status" value="1"/>
</dbReference>
<dbReference type="InterPro" id="IPR050304">
    <property type="entry name" value="MT-severing_AAA_ATPase"/>
</dbReference>
<keyword evidence="2" id="KW-0812">Transmembrane</keyword>
<accession>A0AAX4JAV5</accession>
<dbReference type="GO" id="GO:0005524">
    <property type="term" value="F:ATP binding"/>
    <property type="evidence" value="ECO:0007669"/>
    <property type="project" value="InterPro"/>
</dbReference>
<feature type="compositionally biased region" description="Basic and acidic residues" evidence="1">
    <location>
        <begin position="393"/>
        <end position="405"/>
    </location>
</feature>
<sequence length="421" mass="49038">MEIEDCGQKDSEKIIYVSNNIPKKSAMESISLIVGIISSILNIFLTCLFLFIVPIIFNALRNAGDKNNKNNEFDFFTAKDFANVKYHGREKLFEKITNNIFEIIQLTEHKSAAEVSDKITVIDRNLLLWGPAGTGKTHFIKKLIFLLNEKIKKKTEQSGKKVTKIQEKTKGYKDKTKHEDGEYVRAYFITPSMLEDKYKGETEKKINKLFEEARDDTKWKATFIFIDEIDSFFANREFSHQDHSSKSKTEFLNLLSGIKEDIMKNVFFVGASNFMSVIDDAFLRRFGQKIEFKLPNGNETYEMLKSITRDWTQEQNRDDYLRHIAEILSKRSCSQSFISELCKRMTWKDAHKKPGAIGRFRIIVLAADEKRQANINNMSTPKSSESFRQYYQTKEKSEKFDHSDFDFELEEEDSSNVETKE</sequence>
<dbReference type="KEGG" id="vnx:VNE69_03296"/>
<dbReference type="Pfam" id="PF00004">
    <property type="entry name" value="AAA"/>
    <property type="match status" value="1"/>
</dbReference>
<feature type="transmembrane region" description="Helical" evidence="2">
    <location>
        <begin position="32"/>
        <end position="57"/>
    </location>
</feature>
<dbReference type="AlphaFoldDB" id="A0AAX4JAV5"/>
<evidence type="ECO:0000313" key="4">
    <source>
        <dbReference type="EMBL" id="WUR03085.1"/>
    </source>
</evidence>
<dbReference type="GO" id="GO:0016887">
    <property type="term" value="F:ATP hydrolysis activity"/>
    <property type="evidence" value="ECO:0007669"/>
    <property type="project" value="InterPro"/>
</dbReference>
<evidence type="ECO:0000256" key="1">
    <source>
        <dbReference type="SAM" id="MobiDB-lite"/>
    </source>
</evidence>
<feature type="compositionally biased region" description="Polar residues" evidence="1">
    <location>
        <begin position="376"/>
        <end position="392"/>
    </location>
</feature>
<organism evidence="4 5">
    <name type="scientific">Vairimorpha necatrix</name>
    <dbReference type="NCBI Taxonomy" id="6039"/>
    <lineage>
        <taxon>Eukaryota</taxon>
        <taxon>Fungi</taxon>
        <taxon>Fungi incertae sedis</taxon>
        <taxon>Microsporidia</taxon>
        <taxon>Nosematidae</taxon>
        <taxon>Vairimorpha</taxon>
    </lineage>
</organism>
<dbReference type="GeneID" id="90540892"/>
<dbReference type="InterPro" id="IPR003959">
    <property type="entry name" value="ATPase_AAA_core"/>
</dbReference>
<feature type="compositionally biased region" description="Acidic residues" evidence="1">
    <location>
        <begin position="406"/>
        <end position="415"/>
    </location>
</feature>
<dbReference type="SUPFAM" id="SSF52540">
    <property type="entry name" value="P-loop containing nucleoside triphosphate hydrolases"/>
    <property type="match status" value="1"/>
</dbReference>
<keyword evidence="2" id="KW-0472">Membrane</keyword>
<name>A0AAX4JAV5_9MICR</name>
<gene>
    <name evidence="4" type="ORF">VNE69_03296</name>
</gene>
<dbReference type="CDD" id="cd19481">
    <property type="entry name" value="RecA-like_protease"/>
    <property type="match status" value="1"/>
</dbReference>
<protein>
    <submittedName>
        <fullName evidence="4">AAA family ATPase</fullName>
    </submittedName>
</protein>
<proteinExistence type="predicted"/>
<evidence type="ECO:0000259" key="3">
    <source>
        <dbReference type="SMART" id="SM00382"/>
    </source>
</evidence>
<evidence type="ECO:0000256" key="2">
    <source>
        <dbReference type="SAM" id="Phobius"/>
    </source>
</evidence>
<dbReference type="EMBL" id="CP142728">
    <property type="protein sequence ID" value="WUR03085.1"/>
    <property type="molecule type" value="Genomic_DNA"/>
</dbReference>
<dbReference type="Proteomes" id="UP001334084">
    <property type="component" value="Chromosome 3"/>
</dbReference>
<dbReference type="PANTHER" id="PTHR23074">
    <property type="entry name" value="AAA DOMAIN-CONTAINING"/>
    <property type="match status" value="1"/>
</dbReference>
<reference evidence="4" key="1">
    <citation type="journal article" date="2024" name="BMC Genomics">
        <title>Functional annotation of a divergent genome using sequence and structure-based similarity.</title>
        <authorList>
            <person name="Svedberg D."/>
            <person name="Winiger R.R."/>
            <person name="Berg A."/>
            <person name="Sharma H."/>
            <person name="Tellgren-Roth C."/>
            <person name="Debrunner-Vossbrinck B.A."/>
            <person name="Vossbrinck C.R."/>
            <person name="Barandun J."/>
        </authorList>
    </citation>
    <scope>NUCLEOTIDE SEQUENCE</scope>
    <source>
        <strain evidence="4">Illinois isolate</strain>
    </source>
</reference>
<dbReference type="SMART" id="SM00382">
    <property type="entry name" value="AAA"/>
    <property type="match status" value="1"/>
</dbReference>
<feature type="domain" description="AAA+ ATPase" evidence="3">
    <location>
        <begin position="122"/>
        <end position="296"/>
    </location>
</feature>
<dbReference type="InterPro" id="IPR027417">
    <property type="entry name" value="P-loop_NTPase"/>
</dbReference>
<dbReference type="RefSeq" id="XP_065329230.1">
    <property type="nucleotide sequence ID" value="XM_065473158.1"/>
</dbReference>
<keyword evidence="5" id="KW-1185">Reference proteome</keyword>
<dbReference type="InterPro" id="IPR003593">
    <property type="entry name" value="AAA+_ATPase"/>
</dbReference>
<keyword evidence="2" id="KW-1133">Transmembrane helix</keyword>
<feature type="region of interest" description="Disordered" evidence="1">
    <location>
        <begin position="376"/>
        <end position="421"/>
    </location>
</feature>
<dbReference type="PANTHER" id="PTHR23074:SF83">
    <property type="entry name" value="VACUOLAR PROTEIN SORTING-ASSOCIATED PROTEIN 4A"/>
    <property type="match status" value="1"/>
</dbReference>
<evidence type="ECO:0000313" key="5">
    <source>
        <dbReference type="Proteomes" id="UP001334084"/>
    </source>
</evidence>